<comment type="caution">
    <text evidence="2">The sequence shown here is derived from an EMBL/GenBank/DDBJ whole genome shotgun (WGS) entry which is preliminary data.</text>
</comment>
<feature type="compositionally biased region" description="Basic and acidic residues" evidence="1">
    <location>
        <begin position="20"/>
        <end position="29"/>
    </location>
</feature>
<protein>
    <submittedName>
        <fullName evidence="2">Uncharacterized protein</fullName>
    </submittedName>
</protein>
<dbReference type="Proteomes" id="UP000253664">
    <property type="component" value="Unassembled WGS sequence"/>
</dbReference>
<keyword evidence="3" id="KW-1185">Reference proteome</keyword>
<dbReference type="EMBL" id="LKCN02000001">
    <property type="protein sequence ID" value="RCI15858.1"/>
    <property type="molecule type" value="Genomic_DNA"/>
</dbReference>
<organism evidence="2 3">
    <name type="scientific">Ophiocordyceps polyrhachis-furcata BCC 54312</name>
    <dbReference type="NCBI Taxonomy" id="1330021"/>
    <lineage>
        <taxon>Eukaryota</taxon>
        <taxon>Fungi</taxon>
        <taxon>Dikarya</taxon>
        <taxon>Ascomycota</taxon>
        <taxon>Pezizomycotina</taxon>
        <taxon>Sordariomycetes</taxon>
        <taxon>Hypocreomycetidae</taxon>
        <taxon>Hypocreales</taxon>
        <taxon>Ophiocordycipitaceae</taxon>
        <taxon>Ophiocordyceps</taxon>
    </lineage>
</organism>
<proteinExistence type="predicted"/>
<gene>
    <name evidence="2" type="ORF">L249_2010</name>
</gene>
<evidence type="ECO:0000313" key="3">
    <source>
        <dbReference type="Proteomes" id="UP000253664"/>
    </source>
</evidence>
<evidence type="ECO:0000256" key="1">
    <source>
        <dbReference type="SAM" id="MobiDB-lite"/>
    </source>
</evidence>
<dbReference type="OrthoDB" id="10328914at2759"/>
<dbReference type="AlphaFoldDB" id="A0A367LN66"/>
<accession>A0A367LN66</accession>
<feature type="region of interest" description="Disordered" evidence="1">
    <location>
        <begin position="14"/>
        <end position="35"/>
    </location>
</feature>
<sequence length="170" mass="19339">MIYVKLTIRTVAYGNATDKPPPHPRHDANAPHQGRLLPQKRPLQMPLVANNGKRSIYLHPGHRFRDPDDGKWYVIVTWTRNMSIHDLYFALHHKHPLHPGLQCYFDYGAGCWQGWKTLGCHLEPAYPKGVVKQEKKNLALSALAVLSQPPLDHLLGLFFGRSLLLTKGNE</sequence>
<evidence type="ECO:0000313" key="2">
    <source>
        <dbReference type="EMBL" id="RCI15858.1"/>
    </source>
</evidence>
<name>A0A367LN66_9HYPO</name>
<reference evidence="2 3" key="1">
    <citation type="journal article" date="2015" name="BMC Genomics">
        <title>Insights from the genome of Ophiocordyceps polyrhachis-furcata to pathogenicity and host specificity in insect fungi.</title>
        <authorList>
            <person name="Wichadakul D."/>
            <person name="Kobmoo N."/>
            <person name="Ingsriswang S."/>
            <person name="Tangphatsornruang S."/>
            <person name="Chantasingh D."/>
            <person name="Luangsa-ard J.J."/>
            <person name="Eurwilaichitr L."/>
        </authorList>
    </citation>
    <scope>NUCLEOTIDE SEQUENCE [LARGE SCALE GENOMIC DNA]</scope>
    <source>
        <strain evidence="2 3">BCC 54312</strain>
    </source>
</reference>